<name>A0A6L9X9H3_XANPE</name>
<evidence type="ECO:0000313" key="1">
    <source>
        <dbReference type="EMBL" id="NEL76503.1"/>
    </source>
</evidence>
<dbReference type="AlphaFoldDB" id="A0A6L9X9H3"/>
<dbReference type="RefSeq" id="WP_126952779.1">
    <property type="nucleotide sequence ID" value="NZ_CP018475.1"/>
</dbReference>
<dbReference type="GeneID" id="61779455"/>
<proteinExistence type="predicted"/>
<reference evidence="1 2" key="1">
    <citation type="submission" date="2019-11" db="EMBL/GenBank/DDBJ databases">
        <title>Genome-resolved metagenomics to study the prevalence of co-infection and intraspecific heterogeneity among plant pathogen metapopulations.</title>
        <authorList>
            <person name="Newberry E."/>
            <person name="Bhandari R."/>
            <person name="Kemble J."/>
            <person name="Sikora E."/>
            <person name="Potnis N."/>
        </authorList>
    </citation>
    <scope>NUCLEOTIDE SEQUENCE [LARGE SCALE GENOMIC DNA]</scope>
    <source>
        <strain evidence="1">Xp_Tom_Tuscaloosa_18b</strain>
    </source>
</reference>
<dbReference type="EMBL" id="JAAGYU010000033">
    <property type="protein sequence ID" value="NEL76503.1"/>
    <property type="molecule type" value="Genomic_DNA"/>
</dbReference>
<comment type="caution">
    <text evidence="1">The sequence shown here is derived from an EMBL/GenBank/DDBJ whole genome shotgun (WGS) entry which is preliminary data.</text>
</comment>
<sequence>MVALLTLSSCSQENAPQSHSAVSDAVIAGQDLSKTQVLTEVSSEEKKSSVESVEIAKLSTEFKEGMSYGDLRKKVIGGNWKPVVSAECKKNVVGDDFEGVCSKDPKRCAICDELPELNICSGDGHCITEFSSVDGRQVLKVSTYGEIQDGLVEGDKSRLFVSWWDVSTKAD</sequence>
<accession>A0A6L9X9H3</accession>
<dbReference type="Proteomes" id="UP000471082">
    <property type="component" value="Unassembled WGS sequence"/>
</dbReference>
<evidence type="ECO:0000313" key="2">
    <source>
        <dbReference type="Proteomes" id="UP000471082"/>
    </source>
</evidence>
<protein>
    <submittedName>
        <fullName evidence="1">Uncharacterized protein</fullName>
    </submittedName>
</protein>
<gene>
    <name evidence="1" type="ORF">G3W61_09585</name>
</gene>
<organism evidence="1 2">
    <name type="scientific">Xanthomonas perforans</name>
    <dbReference type="NCBI Taxonomy" id="442694"/>
    <lineage>
        <taxon>Bacteria</taxon>
        <taxon>Pseudomonadati</taxon>
        <taxon>Pseudomonadota</taxon>
        <taxon>Gammaproteobacteria</taxon>
        <taxon>Lysobacterales</taxon>
        <taxon>Lysobacteraceae</taxon>
        <taxon>Xanthomonas</taxon>
    </lineage>
</organism>